<feature type="signal peptide" evidence="3">
    <location>
        <begin position="1"/>
        <end position="20"/>
    </location>
</feature>
<dbReference type="Proteomes" id="UP000298138">
    <property type="component" value="Unassembled WGS sequence"/>
</dbReference>
<organism evidence="4 5">
    <name type="scientific">Ascodesmis nigricans</name>
    <dbReference type="NCBI Taxonomy" id="341454"/>
    <lineage>
        <taxon>Eukaryota</taxon>
        <taxon>Fungi</taxon>
        <taxon>Dikarya</taxon>
        <taxon>Ascomycota</taxon>
        <taxon>Pezizomycotina</taxon>
        <taxon>Pezizomycetes</taxon>
        <taxon>Pezizales</taxon>
        <taxon>Ascodesmidaceae</taxon>
        <taxon>Ascodesmis</taxon>
    </lineage>
</organism>
<evidence type="ECO:0000256" key="3">
    <source>
        <dbReference type="SAM" id="SignalP"/>
    </source>
</evidence>
<reference evidence="4 5" key="1">
    <citation type="submission" date="2019-04" db="EMBL/GenBank/DDBJ databases">
        <title>Comparative genomics and transcriptomics to analyze fruiting body development in filamentous ascomycetes.</title>
        <authorList>
            <consortium name="DOE Joint Genome Institute"/>
            <person name="Lutkenhaus R."/>
            <person name="Traeger S."/>
            <person name="Breuer J."/>
            <person name="Kuo A."/>
            <person name="Lipzen A."/>
            <person name="Pangilinan J."/>
            <person name="Dilworth D."/>
            <person name="Sandor L."/>
            <person name="Poggeler S."/>
            <person name="Barry K."/>
            <person name="Grigoriev I.V."/>
            <person name="Nowrousian M."/>
        </authorList>
    </citation>
    <scope>NUCLEOTIDE SEQUENCE [LARGE SCALE GENOMIC DNA]</scope>
    <source>
        <strain evidence="4 5">CBS 389.68</strain>
    </source>
</reference>
<evidence type="ECO:0000256" key="2">
    <source>
        <dbReference type="SAM" id="Phobius"/>
    </source>
</evidence>
<keyword evidence="5" id="KW-1185">Reference proteome</keyword>
<name>A0A4S2N129_9PEZI</name>
<keyword evidence="2" id="KW-0472">Membrane</keyword>
<proteinExistence type="predicted"/>
<keyword evidence="3" id="KW-0732">Signal</keyword>
<feature type="compositionally biased region" description="Low complexity" evidence="1">
    <location>
        <begin position="265"/>
        <end position="283"/>
    </location>
</feature>
<feature type="region of interest" description="Disordered" evidence="1">
    <location>
        <begin position="260"/>
        <end position="315"/>
    </location>
</feature>
<feature type="chain" id="PRO_5020246531" description="Extracellular membrane protein CFEM domain-containing protein" evidence="3">
    <location>
        <begin position="21"/>
        <end position="344"/>
    </location>
</feature>
<accession>A0A4S2N129</accession>
<evidence type="ECO:0000313" key="5">
    <source>
        <dbReference type="Proteomes" id="UP000298138"/>
    </source>
</evidence>
<dbReference type="InParanoid" id="A0A4S2N129"/>
<feature type="transmembrane region" description="Helical" evidence="2">
    <location>
        <begin position="321"/>
        <end position="342"/>
    </location>
</feature>
<gene>
    <name evidence="4" type="ORF">EX30DRAFT_370673</name>
</gene>
<feature type="compositionally biased region" description="Pro residues" evidence="1">
    <location>
        <begin position="165"/>
        <end position="175"/>
    </location>
</feature>
<protein>
    <recommendedName>
        <fullName evidence="6">Extracellular membrane protein CFEM domain-containing protein</fullName>
    </recommendedName>
</protein>
<evidence type="ECO:0008006" key="6">
    <source>
        <dbReference type="Google" id="ProtNLM"/>
    </source>
</evidence>
<evidence type="ECO:0000256" key="1">
    <source>
        <dbReference type="SAM" id="MobiDB-lite"/>
    </source>
</evidence>
<dbReference type="AlphaFoldDB" id="A0A4S2N129"/>
<feature type="compositionally biased region" description="Acidic residues" evidence="1">
    <location>
        <begin position="294"/>
        <end position="310"/>
    </location>
</feature>
<keyword evidence="2" id="KW-1133">Transmembrane helix</keyword>
<feature type="region of interest" description="Disordered" evidence="1">
    <location>
        <begin position="127"/>
        <end position="178"/>
    </location>
</feature>
<evidence type="ECO:0000313" key="4">
    <source>
        <dbReference type="EMBL" id="TGZ82614.1"/>
    </source>
</evidence>
<keyword evidence="2" id="KW-0812">Transmembrane</keyword>
<dbReference type="EMBL" id="ML220115">
    <property type="protein sequence ID" value="TGZ82614.1"/>
    <property type="molecule type" value="Genomic_DNA"/>
</dbReference>
<sequence length="344" mass="36203">MRTTLTIPALLTLLAPLSSALRFSDLNPAVGSTYSVDCSEVLTTPLTYCKDSKLISILCSDRKCVRELSWMSRKAQKACENDNDEEDDTFLAMVKAGNVTDLVCPDADSSGFSALFKKLGDLRRRDKKDDDLVDDVETPQVKPTTTTTATSGPILFPTFISIAPTPGPPPPPPPERNQKFVFSGFMTFTTPSESANQELVTDSFKTSSTASSSTPSSSSSSKIDLVLDDIEPPTAIRNGDSGSRALDLQSKYVIEGASTASSVPLPTGKTSTSPSSLTSSGSKNGASKIKDGEDGGDEREDGEDEKEDVEAYSMDSGSAQVAVGGVWGVMALSGVVAVVVGLGN</sequence>